<gene>
    <name evidence="4" type="ORF">ZHD862_LOCUS19271</name>
</gene>
<dbReference type="InterPro" id="IPR001258">
    <property type="entry name" value="NHL_repeat"/>
</dbReference>
<dbReference type="EMBL" id="CAJNOT010001039">
    <property type="protein sequence ID" value="CAF1133633.1"/>
    <property type="molecule type" value="Genomic_DNA"/>
</dbReference>
<dbReference type="AlphaFoldDB" id="A0A814RHF7"/>
<organism evidence="4 5">
    <name type="scientific">Rotaria sordida</name>
    <dbReference type="NCBI Taxonomy" id="392033"/>
    <lineage>
        <taxon>Eukaryota</taxon>
        <taxon>Metazoa</taxon>
        <taxon>Spiralia</taxon>
        <taxon>Gnathifera</taxon>
        <taxon>Rotifera</taxon>
        <taxon>Eurotatoria</taxon>
        <taxon>Bdelloidea</taxon>
        <taxon>Philodinida</taxon>
        <taxon>Philodinidae</taxon>
        <taxon>Rotaria</taxon>
    </lineage>
</organism>
<name>A0A814RHF7_9BILA</name>
<sequence>MSSSFLEKEFLNQIDKENQLNDKSKGINTIQSMLDPRFHSIINRSKLFSKTNQIHPKQNSKSSNINSNPITNSISKNALSSTCKSRLQGLLIGLGMTVITLAILLAVFLTRSSSTTTTSTTSTCNTLSWNSTGITIIGNGSNGFSLNQLNNPGDVFIGNDDTIYIADTSNHRILSINISSINNGTYYGNVIAGITNTPGTSSQTLKNPKGIYVDSDKNLYIADTNNCRVQYWRYGSSNGSTVAGNANGSPGAALDKLSQPYAVYVDQSKNIYVSDTGNGRIVQWISGNSSGILVTGNASSGFSSNQLALPVDIIVDSQNQIIYIANFNAHTIVSWTIGKTAGTILLGTNSTKGNSPSLFQYPFGLIRDTYGNLYVSDLFNHRVQMFCLNGTSFSSGKVIAGTGISQFSSIDLSFPSGIAFDSQMNLYVADSGNHRIQKFSRIQ</sequence>
<dbReference type="InterPro" id="IPR011042">
    <property type="entry name" value="6-blade_b-propeller_TolB-like"/>
</dbReference>
<evidence type="ECO:0000256" key="1">
    <source>
        <dbReference type="ARBA" id="ARBA00022737"/>
    </source>
</evidence>
<accession>A0A814RHF7</accession>
<keyword evidence="3" id="KW-0472">Membrane</keyword>
<evidence type="ECO:0008006" key="6">
    <source>
        <dbReference type="Google" id="ProtNLM"/>
    </source>
</evidence>
<feature type="repeat" description="NHL" evidence="2">
    <location>
        <begin position="401"/>
        <end position="442"/>
    </location>
</feature>
<dbReference type="Proteomes" id="UP000663864">
    <property type="component" value="Unassembled WGS sequence"/>
</dbReference>
<reference evidence="4" key="1">
    <citation type="submission" date="2021-02" db="EMBL/GenBank/DDBJ databases">
        <authorList>
            <person name="Nowell W R."/>
        </authorList>
    </citation>
    <scope>NUCLEOTIDE SEQUENCE</scope>
</reference>
<keyword evidence="1" id="KW-0677">Repeat</keyword>
<dbReference type="GO" id="GO:0008270">
    <property type="term" value="F:zinc ion binding"/>
    <property type="evidence" value="ECO:0007669"/>
    <property type="project" value="UniProtKB-KW"/>
</dbReference>
<protein>
    <recommendedName>
        <fullName evidence="6">NHL repeat-containing protein</fullName>
    </recommendedName>
</protein>
<keyword evidence="3" id="KW-1133">Transmembrane helix</keyword>
<dbReference type="PANTHER" id="PTHR24104:SF25">
    <property type="entry name" value="PROTEIN LIN-41"/>
    <property type="match status" value="1"/>
</dbReference>
<dbReference type="Pfam" id="PF01436">
    <property type="entry name" value="NHL"/>
    <property type="match status" value="3"/>
</dbReference>
<dbReference type="PANTHER" id="PTHR24104">
    <property type="entry name" value="E3 UBIQUITIN-PROTEIN LIGASE NHLRC1-RELATED"/>
    <property type="match status" value="1"/>
</dbReference>
<comment type="caution">
    <text evidence="4">The sequence shown here is derived from an EMBL/GenBank/DDBJ whole genome shotgun (WGS) entry which is preliminary data.</text>
</comment>
<evidence type="ECO:0000256" key="3">
    <source>
        <dbReference type="SAM" id="Phobius"/>
    </source>
</evidence>
<evidence type="ECO:0000256" key="2">
    <source>
        <dbReference type="PROSITE-ProRule" id="PRU00504"/>
    </source>
</evidence>
<dbReference type="InterPro" id="IPR050952">
    <property type="entry name" value="TRIM-NHL_E3_ligases"/>
</dbReference>
<dbReference type="SUPFAM" id="SSF101898">
    <property type="entry name" value="NHL repeat"/>
    <property type="match status" value="1"/>
</dbReference>
<keyword evidence="3" id="KW-0812">Transmembrane</keyword>
<feature type="transmembrane region" description="Helical" evidence="3">
    <location>
        <begin position="89"/>
        <end position="109"/>
    </location>
</feature>
<dbReference type="CDD" id="cd05819">
    <property type="entry name" value="NHL"/>
    <property type="match status" value="1"/>
</dbReference>
<evidence type="ECO:0000313" key="4">
    <source>
        <dbReference type="EMBL" id="CAF1133633.1"/>
    </source>
</evidence>
<dbReference type="Gene3D" id="2.40.10.500">
    <property type="match status" value="2"/>
</dbReference>
<dbReference type="PROSITE" id="PS51125">
    <property type="entry name" value="NHL"/>
    <property type="match status" value="1"/>
</dbReference>
<evidence type="ECO:0000313" key="5">
    <source>
        <dbReference type="Proteomes" id="UP000663864"/>
    </source>
</evidence>
<dbReference type="Gene3D" id="2.120.10.30">
    <property type="entry name" value="TolB, C-terminal domain"/>
    <property type="match status" value="1"/>
</dbReference>
<proteinExistence type="predicted"/>